<proteinExistence type="predicted"/>
<gene>
    <name evidence="2" type="ORF">BRARA_B00843</name>
</gene>
<name>A0A398A7E8_BRACM</name>
<keyword evidence="1" id="KW-0812">Transmembrane</keyword>
<reference evidence="2 3" key="1">
    <citation type="submission" date="2018-06" db="EMBL/GenBank/DDBJ databases">
        <title>WGS assembly of Brassica rapa FPsc.</title>
        <authorList>
            <person name="Bowman J."/>
            <person name="Kohchi T."/>
            <person name="Yamato K."/>
            <person name="Jenkins J."/>
            <person name="Shu S."/>
            <person name="Ishizaki K."/>
            <person name="Yamaoka S."/>
            <person name="Nishihama R."/>
            <person name="Nakamura Y."/>
            <person name="Berger F."/>
            <person name="Adam C."/>
            <person name="Aki S."/>
            <person name="Althoff F."/>
            <person name="Araki T."/>
            <person name="Arteaga-Vazquez M."/>
            <person name="Balasubrmanian S."/>
            <person name="Bauer D."/>
            <person name="Boehm C."/>
            <person name="Briginshaw L."/>
            <person name="Caballero-Perez J."/>
            <person name="Catarino B."/>
            <person name="Chen F."/>
            <person name="Chiyoda S."/>
            <person name="Chovatia M."/>
            <person name="Davies K."/>
            <person name="Delmans M."/>
            <person name="Demura T."/>
            <person name="Dierschke T."/>
            <person name="Dolan L."/>
            <person name="Dorantes-Acosta A."/>
            <person name="Eklund D."/>
            <person name="Florent S."/>
            <person name="Flores-Sandoval E."/>
            <person name="Fujiyama A."/>
            <person name="Fukuzawa H."/>
            <person name="Galik B."/>
            <person name="Grimanelli D."/>
            <person name="Grimwood J."/>
            <person name="Grossniklaus U."/>
            <person name="Hamada T."/>
            <person name="Haseloff J."/>
            <person name="Hetherington A."/>
            <person name="Higo A."/>
            <person name="Hirakawa Y."/>
            <person name="Hundley H."/>
            <person name="Ikeda Y."/>
            <person name="Inoue K."/>
            <person name="Inoue S."/>
            <person name="Ishida S."/>
            <person name="Jia Q."/>
            <person name="Kakita M."/>
            <person name="Kanazawa T."/>
            <person name="Kawai Y."/>
            <person name="Kawashima T."/>
            <person name="Kennedy M."/>
            <person name="Kinose K."/>
            <person name="Kinoshita T."/>
            <person name="Kohara Y."/>
            <person name="Koide E."/>
            <person name="Komatsu K."/>
            <person name="Kopischke S."/>
            <person name="Kubo M."/>
            <person name="Kyozuka J."/>
            <person name="Lagercrantz U."/>
            <person name="Lin S."/>
            <person name="Lindquist E."/>
            <person name="Lipzen A."/>
            <person name="Lu C."/>
            <person name="Luna E."/>
            <person name="Martienssen R."/>
            <person name="Minamino N."/>
            <person name="Mizutani M."/>
            <person name="Mizutani M."/>
            <person name="Mochizuki N."/>
            <person name="Monte I."/>
            <person name="Mosher R."/>
            <person name="Nagasaki H."/>
            <person name="Nakagami H."/>
            <person name="Naramoto S."/>
            <person name="Nishitani K."/>
            <person name="Ohtani M."/>
            <person name="Okamoto T."/>
            <person name="Okumura M."/>
            <person name="Phillips J."/>
            <person name="Pollak B."/>
            <person name="Reinders A."/>
            <person name="Roevekamp M."/>
            <person name="Sano R."/>
            <person name="Sawa S."/>
            <person name="Schmid M."/>
            <person name="Shirakawa M."/>
            <person name="Solano R."/>
            <person name="Spunde A."/>
            <person name="Suetsugu N."/>
            <person name="Sugano S."/>
            <person name="Sugiyama A."/>
            <person name="Sun R."/>
            <person name="Suzuki Y."/>
            <person name="Takenaka M."/>
            <person name="Takezawa D."/>
            <person name="Tomogane H."/>
            <person name="Tsuzuki M."/>
            <person name="Ueda T."/>
            <person name="Umeda M."/>
            <person name="Ward J."/>
            <person name="Watanabe Y."/>
            <person name="Yazaki K."/>
            <person name="Yokoyama R."/>
            <person name="Yoshitake Y."/>
            <person name="Yotsui I."/>
            <person name="Zachgo S."/>
            <person name="Schmutz J."/>
        </authorList>
    </citation>
    <scope>NUCLEOTIDE SEQUENCE [LARGE SCALE GENOMIC DNA]</scope>
    <source>
        <strain evidence="3">cv. B-3</strain>
    </source>
</reference>
<organism evidence="2 3">
    <name type="scientific">Brassica campestris</name>
    <name type="common">Field mustard</name>
    <dbReference type="NCBI Taxonomy" id="3711"/>
    <lineage>
        <taxon>Eukaryota</taxon>
        <taxon>Viridiplantae</taxon>
        <taxon>Streptophyta</taxon>
        <taxon>Embryophyta</taxon>
        <taxon>Tracheophyta</taxon>
        <taxon>Spermatophyta</taxon>
        <taxon>Magnoliopsida</taxon>
        <taxon>eudicotyledons</taxon>
        <taxon>Gunneridae</taxon>
        <taxon>Pentapetalae</taxon>
        <taxon>rosids</taxon>
        <taxon>malvids</taxon>
        <taxon>Brassicales</taxon>
        <taxon>Brassicaceae</taxon>
        <taxon>Brassiceae</taxon>
        <taxon>Brassica</taxon>
    </lineage>
</organism>
<dbReference type="EMBL" id="CM010629">
    <property type="protein sequence ID" value="RID73709.1"/>
    <property type="molecule type" value="Genomic_DNA"/>
</dbReference>
<keyword evidence="1" id="KW-1133">Transmembrane helix</keyword>
<evidence type="ECO:0000256" key="1">
    <source>
        <dbReference type="SAM" id="Phobius"/>
    </source>
</evidence>
<dbReference type="Proteomes" id="UP000264353">
    <property type="component" value="Chromosome A2"/>
</dbReference>
<protein>
    <submittedName>
        <fullName evidence="2">Uncharacterized protein</fullName>
    </submittedName>
</protein>
<evidence type="ECO:0000313" key="2">
    <source>
        <dbReference type="EMBL" id="RID73709.1"/>
    </source>
</evidence>
<sequence>MKKMKVKSIDTFFSQALCNQKLFFKLMFLLMILVDYMFLFNLVQYSLHFLSPVFFLFWFNSLVKRLLRI</sequence>
<feature type="transmembrane region" description="Helical" evidence="1">
    <location>
        <begin position="21"/>
        <end position="39"/>
    </location>
</feature>
<keyword evidence="1" id="KW-0472">Membrane</keyword>
<dbReference type="AlphaFoldDB" id="A0A398A7E8"/>
<evidence type="ECO:0000313" key="3">
    <source>
        <dbReference type="Proteomes" id="UP000264353"/>
    </source>
</evidence>
<accession>A0A398A7E8</accession>
<feature type="transmembrane region" description="Helical" evidence="1">
    <location>
        <begin position="45"/>
        <end position="63"/>
    </location>
</feature>